<accession>A0A8J6N159</accession>
<dbReference type="EMBL" id="JACNJD010000244">
    <property type="protein sequence ID" value="MBC8177904.1"/>
    <property type="molecule type" value="Genomic_DNA"/>
</dbReference>
<name>A0A8J6N159_9DELT</name>
<evidence type="ECO:0008006" key="4">
    <source>
        <dbReference type="Google" id="ProtNLM"/>
    </source>
</evidence>
<evidence type="ECO:0000256" key="1">
    <source>
        <dbReference type="SAM" id="Phobius"/>
    </source>
</evidence>
<protein>
    <recommendedName>
        <fullName evidence="4">FeoB-associated Cys-rich membrane protein</fullName>
    </recommendedName>
</protein>
<keyword evidence="1" id="KW-0472">Membrane</keyword>
<comment type="caution">
    <text evidence="2">The sequence shown here is derived from an EMBL/GenBank/DDBJ whole genome shotgun (WGS) entry which is preliminary data.</text>
</comment>
<proteinExistence type="predicted"/>
<sequence length="71" mass="7669">MIEIIITCFIVGLALIMTIRWLRKKVRGEAGDCCNSRTSSESSCGCRAATRGGVTNKVNGSIDCSFPREKG</sequence>
<feature type="transmembrane region" description="Helical" evidence="1">
    <location>
        <begin position="6"/>
        <end position="22"/>
    </location>
</feature>
<evidence type="ECO:0000313" key="2">
    <source>
        <dbReference type="EMBL" id="MBC8177904.1"/>
    </source>
</evidence>
<organism evidence="2 3">
    <name type="scientific">Candidatus Desulfacyla euxinica</name>
    <dbReference type="NCBI Taxonomy" id="2841693"/>
    <lineage>
        <taxon>Bacteria</taxon>
        <taxon>Deltaproteobacteria</taxon>
        <taxon>Candidatus Desulfacyla</taxon>
    </lineage>
</organism>
<gene>
    <name evidence="2" type="ORF">H8E19_10915</name>
</gene>
<keyword evidence="1" id="KW-1133">Transmembrane helix</keyword>
<dbReference type="Proteomes" id="UP000650524">
    <property type="component" value="Unassembled WGS sequence"/>
</dbReference>
<evidence type="ECO:0000313" key="3">
    <source>
        <dbReference type="Proteomes" id="UP000650524"/>
    </source>
</evidence>
<dbReference type="AlphaFoldDB" id="A0A8J6N159"/>
<reference evidence="2 3" key="1">
    <citation type="submission" date="2020-08" db="EMBL/GenBank/DDBJ databases">
        <title>Bridging the membrane lipid divide: bacteria of the FCB group superphylum have the potential to synthesize archaeal ether lipids.</title>
        <authorList>
            <person name="Villanueva L."/>
            <person name="Von Meijenfeldt F.A.B."/>
            <person name="Westbye A.B."/>
            <person name="Yadav S."/>
            <person name="Hopmans E.C."/>
            <person name="Dutilh B.E."/>
            <person name="Sinninghe Damste J.S."/>
        </authorList>
    </citation>
    <scope>NUCLEOTIDE SEQUENCE [LARGE SCALE GENOMIC DNA]</scope>
    <source>
        <strain evidence="2">NIOZ-UU27</strain>
    </source>
</reference>
<keyword evidence="1" id="KW-0812">Transmembrane</keyword>